<reference evidence="1" key="1">
    <citation type="submission" date="2021-08" db="EMBL/GenBank/DDBJ databases">
        <title>Complete genome sequence of Chryseobacterium sp strain PS-8.</title>
        <authorList>
            <person name="Das S.K."/>
        </authorList>
    </citation>
    <scope>NUCLEOTIDE SEQUENCE</scope>
    <source>
        <strain evidence="1">PS-8</strain>
    </source>
</reference>
<organism evidence="1 2">
    <name type="scientific">Chryseobacterium indicum</name>
    <dbReference type="NCBI Taxonomy" id="2766954"/>
    <lineage>
        <taxon>Bacteria</taxon>
        <taxon>Pseudomonadati</taxon>
        <taxon>Bacteroidota</taxon>
        <taxon>Flavobacteriia</taxon>
        <taxon>Flavobacteriales</taxon>
        <taxon>Weeksellaceae</taxon>
        <taxon>Chryseobacterium group</taxon>
        <taxon>Chryseobacterium</taxon>
    </lineage>
</organism>
<sequence>MEKDSVQKRAEAKLKFYREDLAKTQKISAKRIQALEDIIIFLKDKGSVYLVRIPGSGEIMNVENRYCSDFSQRIQMISKKHNIIFFDFSSKAKDYIYTDGNHMYKESGKVFTSQIADSILSNTKQLK</sequence>
<dbReference type="Proteomes" id="UP001430374">
    <property type="component" value="Unassembled WGS sequence"/>
</dbReference>
<proteinExistence type="predicted"/>
<evidence type="ECO:0008006" key="3">
    <source>
        <dbReference type="Google" id="ProtNLM"/>
    </source>
</evidence>
<dbReference type="EMBL" id="JACSGT010000004">
    <property type="protein sequence ID" value="MCF2221930.1"/>
    <property type="molecule type" value="Genomic_DNA"/>
</dbReference>
<accession>A0ABS9CD62</accession>
<protein>
    <recommendedName>
        <fullName evidence="3">Acyltransferase</fullName>
    </recommendedName>
</protein>
<comment type="caution">
    <text evidence="1">The sequence shown here is derived from an EMBL/GenBank/DDBJ whole genome shotgun (WGS) entry which is preliminary data.</text>
</comment>
<gene>
    <name evidence="1" type="ORF">H9Q08_21960</name>
</gene>
<dbReference type="SUPFAM" id="SSF52266">
    <property type="entry name" value="SGNH hydrolase"/>
    <property type="match status" value="1"/>
</dbReference>
<dbReference type="RefSeq" id="WP_235133103.1">
    <property type="nucleotide sequence ID" value="NZ_JACSGT010000004.1"/>
</dbReference>
<evidence type="ECO:0000313" key="1">
    <source>
        <dbReference type="EMBL" id="MCF2221930.1"/>
    </source>
</evidence>
<evidence type="ECO:0000313" key="2">
    <source>
        <dbReference type="Proteomes" id="UP001430374"/>
    </source>
</evidence>
<keyword evidence="2" id="KW-1185">Reference proteome</keyword>
<name>A0ABS9CD62_9FLAO</name>